<evidence type="ECO:0000313" key="3">
    <source>
        <dbReference type="Proteomes" id="UP000501747"/>
    </source>
</evidence>
<evidence type="ECO:0000256" key="1">
    <source>
        <dbReference type="SAM" id="Phobius"/>
    </source>
</evidence>
<protein>
    <submittedName>
        <fullName evidence="2">DUF3278 domain-containing protein</fullName>
    </submittedName>
</protein>
<keyword evidence="1" id="KW-0472">Membrane</keyword>
<dbReference type="EMBL" id="CP049887">
    <property type="protein sequence ID" value="QIL48450.1"/>
    <property type="molecule type" value="Genomic_DNA"/>
</dbReference>
<dbReference type="AlphaFoldDB" id="A0A6G8ATZ4"/>
<gene>
    <name evidence="2" type="ORF">G7082_08045</name>
</gene>
<feature type="transmembrane region" description="Helical" evidence="1">
    <location>
        <begin position="135"/>
        <end position="156"/>
    </location>
</feature>
<dbReference type="Proteomes" id="UP000501747">
    <property type="component" value="Chromosome"/>
</dbReference>
<dbReference type="RefSeq" id="WP_166034597.1">
    <property type="nucleotide sequence ID" value="NZ_CP049887.1"/>
</dbReference>
<organism evidence="2 3">
    <name type="scientific">Vagococcus hydrophili</name>
    <dbReference type="NCBI Taxonomy" id="2714947"/>
    <lineage>
        <taxon>Bacteria</taxon>
        <taxon>Bacillati</taxon>
        <taxon>Bacillota</taxon>
        <taxon>Bacilli</taxon>
        <taxon>Lactobacillales</taxon>
        <taxon>Enterococcaceae</taxon>
        <taxon>Vagococcus</taxon>
    </lineage>
</organism>
<accession>A0A6G8ATZ4</accession>
<sequence length="162" mass="18176">MEKEKLGVRLIKRVYGINGVLDEYKRSEINRIGNNAFMFLWGYFLIANMIAMIAVLNFNPEIVLWVLLGTSFLVIIAIGLYIMYEAECAELTSIEVEEKDVTTIKKKMKKNAILGSLFFSGVQLIGKNFSMKSTIICLAVGFLFGGMIYAIGVANIKKVKDD</sequence>
<dbReference type="Pfam" id="PF11683">
    <property type="entry name" value="DUF3278"/>
    <property type="match status" value="1"/>
</dbReference>
<feature type="transmembrane region" description="Helical" evidence="1">
    <location>
        <begin position="36"/>
        <end position="56"/>
    </location>
</feature>
<keyword evidence="1" id="KW-0812">Transmembrane</keyword>
<reference evidence="2 3" key="1">
    <citation type="submission" date="2020-03" db="EMBL/GenBank/DDBJ databases">
        <title>Vagococcus sp. nov., isolated from beetles.</title>
        <authorList>
            <person name="Hyun D.-W."/>
            <person name="Bae J.-W."/>
        </authorList>
    </citation>
    <scope>NUCLEOTIDE SEQUENCE [LARGE SCALE GENOMIC DNA]</scope>
    <source>
        <strain evidence="2 3">HDW17B</strain>
    </source>
</reference>
<dbReference type="InterPro" id="IPR021697">
    <property type="entry name" value="DUF3278"/>
</dbReference>
<evidence type="ECO:0000313" key="2">
    <source>
        <dbReference type="EMBL" id="QIL48450.1"/>
    </source>
</evidence>
<proteinExistence type="predicted"/>
<name>A0A6G8ATZ4_9ENTE</name>
<feature type="transmembrane region" description="Helical" evidence="1">
    <location>
        <begin position="62"/>
        <end position="84"/>
    </location>
</feature>
<dbReference type="KEGG" id="vhy:G7082_08045"/>
<keyword evidence="1" id="KW-1133">Transmembrane helix</keyword>
<keyword evidence="3" id="KW-1185">Reference proteome</keyword>